<evidence type="ECO:0000256" key="2">
    <source>
        <dbReference type="ARBA" id="ARBA00005479"/>
    </source>
</evidence>
<keyword evidence="6" id="KW-0498">Mitosis</keyword>
<dbReference type="GO" id="GO:0007098">
    <property type="term" value="P:centrosome cycle"/>
    <property type="evidence" value="ECO:0007669"/>
    <property type="project" value="TreeGrafter"/>
</dbReference>
<evidence type="ECO:0000256" key="9">
    <source>
        <dbReference type="ARBA" id="ARBA00023306"/>
    </source>
</evidence>
<dbReference type="GO" id="GO:0005874">
    <property type="term" value="C:microtubule"/>
    <property type="evidence" value="ECO:0007669"/>
    <property type="project" value="UniProtKB-KW"/>
</dbReference>
<dbReference type="OrthoDB" id="5372507at2759"/>
<dbReference type="Pfam" id="PF25762">
    <property type="entry name" value="HAUS1"/>
    <property type="match status" value="1"/>
</dbReference>
<organism evidence="11 12">
    <name type="scientific">Pocillopora damicornis</name>
    <name type="common">Cauliflower coral</name>
    <name type="synonym">Millepora damicornis</name>
    <dbReference type="NCBI Taxonomy" id="46731"/>
    <lineage>
        <taxon>Eukaryota</taxon>
        <taxon>Metazoa</taxon>
        <taxon>Cnidaria</taxon>
        <taxon>Anthozoa</taxon>
        <taxon>Hexacorallia</taxon>
        <taxon>Scleractinia</taxon>
        <taxon>Astrocoeniina</taxon>
        <taxon>Pocilloporidae</taxon>
        <taxon>Pocillopora</taxon>
    </lineage>
</organism>
<gene>
    <name evidence="11" type="ORF">pdam_00014070</name>
</gene>
<evidence type="ECO:0000256" key="1">
    <source>
        <dbReference type="ARBA" id="ARBA00004186"/>
    </source>
</evidence>
<sequence>MEEFQTTDGRGKHNQVFTWLQQVFGQDHIPQFEINSFTLNVLERLAKRNLKQNKHAELVTKDRTQKTVEYSAEVERLSRITEQVGLPVSCMSQSGRMSLKTLASMALLLGTKDCSTSSLLLGIAEQNQALSAAVDANTEEKRLLSRLVVKTKKAQADASDLQRSLDGLQDQIALQTPQLKKNAQETDFVKLKCKEYEKSNRELEGYQSKAQLDSSIYHNSLVKKAEEVRLIEEKMKPMKRKLEGYHSLPPDISQAKVKVEEAKMQLEMLEKQLSVSIDTLHL</sequence>
<protein>
    <recommendedName>
        <fullName evidence="13">HAUS augmin-like complex subunit 1</fullName>
    </recommendedName>
</protein>
<dbReference type="EMBL" id="RCHS01001112">
    <property type="protein sequence ID" value="RMX55192.1"/>
    <property type="molecule type" value="Genomic_DNA"/>
</dbReference>
<dbReference type="GO" id="GO:0005819">
    <property type="term" value="C:spindle"/>
    <property type="evidence" value="ECO:0007669"/>
    <property type="project" value="UniProtKB-SubCell"/>
</dbReference>
<keyword evidence="4" id="KW-0132">Cell division</keyword>
<keyword evidence="9" id="KW-0131">Cell cycle</keyword>
<dbReference type="GO" id="GO:0051301">
    <property type="term" value="P:cell division"/>
    <property type="evidence" value="ECO:0007669"/>
    <property type="project" value="UniProtKB-KW"/>
</dbReference>
<proteinExistence type="inferred from homology"/>
<keyword evidence="8" id="KW-0206">Cytoskeleton</keyword>
<evidence type="ECO:0000256" key="7">
    <source>
        <dbReference type="ARBA" id="ARBA00023054"/>
    </source>
</evidence>
<evidence type="ECO:0000256" key="3">
    <source>
        <dbReference type="ARBA" id="ARBA00022490"/>
    </source>
</evidence>
<dbReference type="PANTHER" id="PTHR31570:SF1">
    <property type="entry name" value="HAUS AUGMIN-LIKE COMPLEX SUBUNIT 1"/>
    <property type="match status" value="1"/>
</dbReference>
<keyword evidence="12" id="KW-1185">Reference proteome</keyword>
<dbReference type="PANTHER" id="PTHR31570">
    <property type="entry name" value="HAUS AUGMIN-LIKE COMPLEX SUBUNIT 1"/>
    <property type="match status" value="1"/>
</dbReference>
<evidence type="ECO:0000256" key="4">
    <source>
        <dbReference type="ARBA" id="ARBA00022618"/>
    </source>
</evidence>
<evidence type="ECO:0000256" key="5">
    <source>
        <dbReference type="ARBA" id="ARBA00022701"/>
    </source>
</evidence>
<dbReference type="GO" id="GO:0070652">
    <property type="term" value="C:HAUS complex"/>
    <property type="evidence" value="ECO:0007669"/>
    <property type="project" value="InterPro"/>
</dbReference>
<dbReference type="GO" id="GO:0051225">
    <property type="term" value="P:spindle assembly"/>
    <property type="evidence" value="ECO:0007669"/>
    <property type="project" value="InterPro"/>
</dbReference>
<name>A0A3M6UNI3_POCDA</name>
<comment type="subcellular location">
    <subcellularLocation>
        <location evidence="1">Cytoplasm</location>
        <location evidence="1">Cytoskeleton</location>
        <location evidence="1">Spindle</location>
    </subcellularLocation>
</comment>
<accession>A0A3M6UNI3</accession>
<dbReference type="STRING" id="46731.A0A3M6UNI3"/>
<dbReference type="Proteomes" id="UP000275408">
    <property type="component" value="Unassembled WGS sequence"/>
</dbReference>
<evidence type="ECO:0000256" key="10">
    <source>
        <dbReference type="SAM" id="Coils"/>
    </source>
</evidence>
<dbReference type="GO" id="GO:0005829">
    <property type="term" value="C:cytosol"/>
    <property type="evidence" value="ECO:0007669"/>
    <property type="project" value="TreeGrafter"/>
</dbReference>
<keyword evidence="3" id="KW-0963">Cytoplasm</keyword>
<evidence type="ECO:0000313" key="12">
    <source>
        <dbReference type="Proteomes" id="UP000275408"/>
    </source>
</evidence>
<comment type="similarity">
    <text evidence="2">Belongs to the HAUS1 family.</text>
</comment>
<keyword evidence="7 10" id="KW-0175">Coiled coil</keyword>
<evidence type="ECO:0000313" key="11">
    <source>
        <dbReference type="EMBL" id="RMX55192.1"/>
    </source>
</evidence>
<dbReference type="InterPro" id="IPR026243">
    <property type="entry name" value="HAUS1"/>
</dbReference>
<evidence type="ECO:0000256" key="8">
    <source>
        <dbReference type="ARBA" id="ARBA00023212"/>
    </source>
</evidence>
<keyword evidence="5" id="KW-0493">Microtubule</keyword>
<comment type="caution">
    <text evidence="11">The sequence shown here is derived from an EMBL/GenBank/DDBJ whole genome shotgun (WGS) entry which is preliminary data.</text>
</comment>
<dbReference type="OMA" id="CEAQMES"/>
<dbReference type="PRINTS" id="PR02087">
    <property type="entry name" value="HAUSAUGMINL1"/>
</dbReference>
<feature type="coiled-coil region" evidence="10">
    <location>
        <begin position="252"/>
        <end position="279"/>
    </location>
</feature>
<dbReference type="AlphaFoldDB" id="A0A3M6UNI3"/>
<evidence type="ECO:0000256" key="6">
    <source>
        <dbReference type="ARBA" id="ARBA00022776"/>
    </source>
</evidence>
<reference evidence="11 12" key="1">
    <citation type="journal article" date="2018" name="Sci. Rep.">
        <title>Comparative analysis of the Pocillopora damicornis genome highlights role of immune system in coral evolution.</title>
        <authorList>
            <person name="Cunning R."/>
            <person name="Bay R.A."/>
            <person name="Gillette P."/>
            <person name="Baker A.C."/>
            <person name="Traylor-Knowles N."/>
        </authorList>
    </citation>
    <scope>NUCLEOTIDE SEQUENCE [LARGE SCALE GENOMIC DNA]</scope>
    <source>
        <strain evidence="11">RSMAS</strain>
        <tissue evidence="11">Whole animal</tissue>
    </source>
</reference>
<evidence type="ECO:0008006" key="13">
    <source>
        <dbReference type="Google" id="ProtNLM"/>
    </source>
</evidence>